<evidence type="ECO:0000313" key="4">
    <source>
        <dbReference type="Proteomes" id="UP000746751"/>
    </source>
</evidence>
<feature type="transmembrane region" description="Helical" evidence="2">
    <location>
        <begin position="109"/>
        <end position="127"/>
    </location>
</feature>
<protein>
    <submittedName>
        <fullName evidence="3">Uncharacterized protein</fullName>
    </submittedName>
</protein>
<comment type="caution">
    <text evidence="3">The sequence shown here is derived from an EMBL/GenBank/DDBJ whole genome shotgun (WGS) entry which is preliminary data.</text>
</comment>
<gene>
    <name evidence="3" type="ORF">K8U80_00675</name>
</gene>
<reference evidence="3" key="1">
    <citation type="journal article" date="2021" name="PeerJ">
        <title>Extensive microbial diversity within the chicken gut microbiome revealed by metagenomics and culture.</title>
        <authorList>
            <person name="Gilroy R."/>
            <person name="Ravi A."/>
            <person name="Getino M."/>
            <person name="Pursley I."/>
            <person name="Horton D.L."/>
            <person name="Alikhan N.F."/>
            <person name="Baker D."/>
            <person name="Gharbi K."/>
            <person name="Hall N."/>
            <person name="Watson M."/>
            <person name="Adriaenssens E.M."/>
            <person name="Foster-Nyarko E."/>
            <person name="Jarju S."/>
            <person name="Secka A."/>
            <person name="Antonio M."/>
            <person name="Oren A."/>
            <person name="Chaudhuri R.R."/>
            <person name="La Ragione R."/>
            <person name="Hildebrand F."/>
            <person name="Pallen M.J."/>
        </authorList>
    </citation>
    <scope>NUCLEOTIDE SEQUENCE</scope>
    <source>
        <strain evidence="3">ChiGjej2B2-7701</strain>
    </source>
</reference>
<evidence type="ECO:0000313" key="3">
    <source>
        <dbReference type="EMBL" id="HJG29890.1"/>
    </source>
</evidence>
<keyword evidence="2" id="KW-0472">Membrane</keyword>
<proteinExistence type="predicted"/>
<evidence type="ECO:0000256" key="2">
    <source>
        <dbReference type="SAM" id="Phobius"/>
    </source>
</evidence>
<dbReference type="AlphaFoldDB" id="A0A921LQD3"/>
<dbReference type="EMBL" id="DYVF01000004">
    <property type="protein sequence ID" value="HJG29890.1"/>
    <property type="molecule type" value="Genomic_DNA"/>
</dbReference>
<feature type="region of interest" description="Disordered" evidence="1">
    <location>
        <begin position="1"/>
        <end position="101"/>
    </location>
</feature>
<dbReference type="Proteomes" id="UP000746751">
    <property type="component" value="Unassembled WGS sequence"/>
</dbReference>
<keyword evidence="2" id="KW-1133">Transmembrane helix</keyword>
<organism evidence="3 4">
    <name type="scientific">Collinsella ihumii</name>
    <dbReference type="NCBI Taxonomy" id="1720204"/>
    <lineage>
        <taxon>Bacteria</taxon>
        <taxon>Bacillati</taxon>
        <taxon>Actinomycetota</taxon>
        <taxon>Coriobacteriia</taxon>
        <taxon>Coriobacteriales</taxon>
        <taxon>Coriobacteriaceae</taxon>
        <taxon>Collinsella</taxon>
    </lineage>
</organism>
<evidence type="ECO:0000256" key="1">
    <source>
        <dbReference type="SAM" id="MobiDB-lite"/>
    </source>
</evidence>
<feature type="compositionally biased region" description="Basic and acidic residues" evidence="1">
    <location>
        <begin position="16"/>
        <end position="52"/>
    </location>
</feature>
<accession>A0A921LQD3</accession>
<sequence length="133" mass="14571">MADQNSTPLTDEERAELEALRAEKAAREEAERARKERAELEALRAESKKAEQAESAPAPASAPAPQPKRQAPAPRPADHEPRTFGQRMVMTPEETDDDGIPKMPPAQKIIILIVMVCFIGGGIYIWLSNSGLI</sequence>
<keyword evidence="2" id="KW-0812">Transmembrane</keyword>
<reference evidence="3" key="2">
    <citation type="submission" date="2021-09" db="EMBL/GenBank/DDBJ databases">
        <authorList>
            <person name="Gilroy R."/>
        </authorList>
    </citation>
    <scope>NUCLEOTIDE SEQUENCE</scope>
    <source>
        <strain evidence="3">ChiGjej2B2-7701</strain>
    </source>
</reference>
<name>A0A921LQD3_9ACTN</name>